<dbReference type="PANTHER" id="PTHR47870:SF1">
    <property type="entry name" value="CYTOCHROME C-TYPE BIOGENESIS PROTEIN CCMH"/>
    <property type="match status" value="1"/>
</dbReference>
<dbReference type="Pfam" id="PF03918">
    <property type="entry name" value="CcmH"/>
    <property type="match status" value="1"/>
</dbReference>
<dbReference type="GO" id="GO:0046872">
    <property type="term" value="F:metal ion binding"/>
    <property type="evidence" value="ECO:0007669"/>
    <property type="project" value="UniProtKB-KW"/>
</dbReference>
<keyword evidence="6 7" id="KW-0408">Iron</keyword>
<dbReference type="GO" id="GO:0017004">
    <property type="term" value="P:cytochrome complex assembly"/>
    <property type="evidence" value="ECO:0007669"/>
    <property type="project" value="UniProtKB-KW"/>
</dbReference>
<keyword evidence="4 7" id="KW-0732">Signal</keyword>
<dbReference type="AlphaFoldDB" id="J1YD05"/>
<keyword evidence="7" id="KW-0472">Membrane</keyword>
<keyword evidence="7" id="KW-1133">Transmembrane helix</keyword>
<dbReference type="EMBL" id="ALAB01000015">
    <property type="protein sequence ID" value="EJI85780.1"/>
    <property type="molecule type" value="Genomic_DNA"/>
</dbReference>
<dbReference type="InterPro" id="IPR051263">
    <property type="entry name" value="C-type_cytochrome_biogenesis"/>
</dbReference>
<feature type="transmembrane region" description="Helical" evidence="7">
    <location>
        <begin position="99"/>
        <end position="117"/>
    </location>
</feature>
<organism evidence="9 10">
    <name type="scientific">Alishewanella aestuarii B11</name>
    <dbReference type="NCBI Taxonomy" id="1197174"/>
    <lineage>
        <taxon>Bacteria</taxon>
        <taxon>Pseudomonadati</taxon>
        <taxon>Pseudomonadota</taxon>
        <taxon>Gammaproteobacteria</taxon>
        <taxon>Alteromonadales</taxon>
        <taxon>Alteromonadaceae</taxon>
        <taxon>Alishewanella</taxon>
    </lineage>
</organism>
<proteinExistence type="inferred from homology"/>
<evidence type="ECO:0000256" key="3">
    <source>
        <dbReference type="ARBA" id="ARBA00022723"/>
    </source>
</evidence>
<keyword evidence="10" id="KW-1185">Reference proteome</keyword>
<sequence length="162" mass="18680">MVLCLLAAAQLHASTSQELLQFESEQQRRLYAQLTAELRCPQCQNQNIADSNAVVAVDMREKTHELVLQGYSRQQVLDFMIDRYGNFVHYQPPVNSITIWLWLLPVLVLVSLLLFQLRRRALQRNMQGAEQPCEETAPASQQQAALDQQLDQIIERYRSTKP</sequence>
<evidence type="ECO:0000259" key="8">
    <source>
        <dbReference type="Pfam" id="PF03918"/>
    </source>
</evidence>
<dbReference type="InterPro" id="IPR038297">
    <property type="entry name" value="CcmH/CycL/NrfF/Ccl2_sf"/>
</dbReference>
<keyword evidence="5" id="KW-0201">Cytochrome c-type biogenesis</keyword>
<dbReference type="PANTHER" id="PTHR47870">
    <property type="entry name" value="CYTOCHROME C-TYPE BIOGENESIS PROTEIN CCMH"/>
    <property type="match status" value="1"/>
</dbReference>
<evidence type="ECO:0000256" key="4">
    <source>
        <dbReference type="ARBA" id="ARBA00022729"/>
    </source>
</evidence>
<reference evidence="9 10" key="1">
    <citation type="journal article" date="2012" name="J. Bacteriol.">
        <title>Genome Sequence of Pectin-Degrading Alishewanella aestuarii Strain B11T, Isolated from Tidal Flat Sediment.</title>
        <authorList>
            <person name="Jung J."/>
            <person name="Choi S."/>
            <person name="Chun J."/>
            <person name="Park W."/>
        </authorList>
    </citation>
    <scope>NUCLEOTIDE SEQUENCE [LARGE SCALE GENOMIC DNA]</scope>
    <source>
        <strain evidence="9 10">B11</strain>
    </source>
</reference>
<keyword evidence="3 7" id="KW-0479">Metal-binding</keyword>
<dbReference type="FunFam" id="1.10.8.640:FF:000001">
    <property type="entry name" value="Cytochrome c-type biogenesis protein"/>
    <property type="match status" value="1"/>
</dbReference>
<dbReference type="GO" id="GO:0005886">
    <property type="term" value="C:plasma membrane"/>
    <property type="evidence" value="ECO:0007669"/>
    <property type="project" value="TreeGrafter"/>
</dbReference>
<evidence type="ECO:0000256" key="5">
    <source>
        <dbReference type="ARBA" id="ARBA00022748"/>
    </source>
</evidence>
<dbReference type="CDD" id="cd16378">
    <property type="entry name" value="CcmH_N"/>
    <property type="match status" value="1"/>
</dbReference>
<comment type="function">
    <text evidence="7">Possible subunit of a heme lyase.</text>
</comment>
<evidence type="ECO:0000313" key="10">
    <source>
        <dbReference type="Proteomes" id="UP000012043"/>
    </source>
</evidence>
<protein>
    <recommendedName>
        <fullName evidence="7">Cytochrome c-type biogenesis protein</fullName>
    </recommendedName>
</protein>
<evidence type="ECO:0000256" key="2">
    <source>
        <dbReference type="ARBA" id="ARBA00022617"/>
    </source>
</evidence>
<evidence type="ECO:0000256" key="1">
    <source>
        <dbReference type="ARBA" id="ARBA00010342"/>
    </source>
</evidence>
<name>J1YD05_9ALTE</name>
<keyword evidence="2 7" id="KW-0349">Heme</keyword>
<evidence type="ECO:0000256" key="7">
    <source>
        <dbReference type="RuleBase" id="RU364112"/>
    </source>
</evidence>
<evidence type="ECO:0000313" key="9">
    <source>
        <dbReference type="EMBL" id="EJI85780.1"/>
    </source>
</evidence>
<evidence type="ECO:0000256" key="6">
    <source>
        <dbReference type="ARBA" id="ARBA00023004"/>
    </source>
</evidence>
<dbReference type="InterPro" id="IPR005616">
    <property type="entry name" value="CcmH/CycL/Ccl2/NrfF_N"/>
</dbReference>
<dbReference type="Gene3D" id="1.10.8.640">
    <property type="entry name" value="Cytochrome C biogenesis protein"/>
    <property type="match status" value="1"/>
</dbReference>
<gene>
    <name evidence="9" type="ORF">AEST_13800</name>
</gene>
<comment type="similarity">
    <text evidence="1 7">Belongs to the CcmH/CycL/Ccl2/NrfF family.</text>
</comment>
<dbReference type="PATRIC" id="fig|1197174.4.peg.1349"/>
<keyword evidence="7" id="KW-0812">Transmembrane</keyword>
<comment type="caution">
    <text evidence="9">The sequence shown here is derived from an EMBL/GenBank/DDBJ whole genome shotgun (WGS) entry which is preliminary data.</text>
</comment>
<accession>J1YD05</accession>
<dbReference type="Proteomes" id="UP000012043">
    <property type="component" value="Unassembled WGS sequence"/>
</dbReference>
<feature type="domain" description="CcmH/CycL/Ccl2/NrfF N-terminal" evidence="8">
    <location>
        <begin position="4"/>
        <end position="137"/>
    </location>
</feature>